<feature type="transmembrane region" description="Helical" evidence="5">
    <location>
        <begin position="346"/>
        <end position="370"/>
    </location>
</feature>
<dbReference type="PANTHER" id="PTHR23542:SF1">
    <property type="entry name" value="MAJOR FACILITATOR SUPERFAMILY (MFS) PROFILE DOMAIN-CONTAINING PROTEIN"/>
    <property type="match status" value="1"/>
</dbReference>
<keyword evidence="4 5" id="KW-0472">Membrane</keyword>
<evidence type="ECO:0000259" key="6">
    <source>
        <dbReference type="PROSITE" id="PS50850"/>
    </source>
</evidence>
<feature type="transmembrane region" description="Helical" evidence="5">
    <location>
        <begin position="289"/>
        <end position="309"/>
    </location>
</feature>
<dbReference type="Pfam" id="PF07690">
    <property type="entry name" value="MFS_1"/>
    <property type="match status" value="1"/>
</dbReference>
<feature type="transmembrane region" description="Helical" evidence="5">
    <location>
        <begin position="21"/>
        <end position="47"/>
    </location>
</feature>
<feature type="transmembrane region" description="Helical" evidence="5">
    <location>
        <begin position="173"/>
        <end position="194"/>
    </location>
</feature>
<dbReference type="InterPro" id="IPR020846">
    <property type="entry name" value="MFS_dom"/>
</dbReference>
<dbReference type="InterPro" id="IPR036259">
    <property type="entry name" value="MFS_trans_sf"/>
</dbReference>
<name>A0ABW2JRE2_9ACTN</name>
<dbReference type="EMBL" id="JBHTCF010000013">
    <property type="protein sequence ID" value="MFC7307915.1"/>
    <property type="molecule type" value="Genomic_DNA"/>
</dbReference>
<evidence type="ECO:0000256" key="3">
    <source>
        <dbReference type="ARBA" id="ARBA00022989"/>
    </source>
</evidence>
<dbReference type="Proteomes" id="UP001596523">
    <property type="component" value="Unassembled WGS sequence"/>
</dbReference>
<feature type="transmembrane region" description="Helical" evidence="5">
    <location>
        <begin position="86"/>
        <end position="107"/>
    </location>
</feature>
<feature type="transmembrane region" description="Helical" evidence="5">
    <location>
        <begin position="113"/>
        <end position="133"/>
    </location>
</feature>
<evidence type="ECO:0000256" key="4">
    <source>
        <dbReference type="ARBA" id="ARBA00023136"/>
    </source>
</evidence>
<gene>
    <name evidence="7" type="ORF">ACFQVC_27270</name>
</gene>
<proteinExistence type="predicted"/>
<evidence type="ECO:0000256" key="1">
    <source>
        <dbReference type="ARBA" id="ARBA00004651"/>
    </source>
</evidence>
<protein>
    <submittedName>
        <fullName evidence="7">MFS transporter</fullName>
    </submittedName>
</protein>
<feature type="transmembrane region" description="Helical" evidence="5">
    <location>
        <begin position="376"/>
        <end position="398"/>
    </location>
</feature>
<dbReference type="Gene3D" id="1.20.1250.20">
    <property type="entry name" value="MFS general substrate transporter like domains"/>
    <property type="match status" value="1"/>
</dbReference>
<evidence type="ECO:0000313" key="8">
    <source>
        <dbReference type="Proteomes" id="UP001596523"/>
    </source>
</evidence>
<comment type="subcellular location">
    <subcellularLocation>
        <location evidence="1">Cell membrane</location>
        <topology evidence="1">Multi-pass membrane protein</topology>
    </subcellularLocation>
</comment>
<accession>A0ABW2JRE2</accession>
<evidence type="ECO:0000256" key="2">
    <source>
        <dbReference type="ARBA" id="ARBA00022692"/>
    </source>
</evidence>
<evidence type="ECO:0000256" key="5">
    <source>
        <dbReference type="SAM" id="Phobius"/>
    </source>
</evidence>
<keyword evidence="2 5" id="KW-0812">Transmembrane</keyword>
<feature type="transmembrane region" description="Helical" evidence="5">
    <location>
        <begin position="255"/>
        <end position="277"/>
    </location>
</feature>
<reference evidence="8" key="1">
    <citation type="journal article" date="2019" name="Int. J. Syst. Evol. Microbiol.">
        <title>The Global Catalogue of Microorganisms (GCM) 10K type strain sequencing project: providing services to taxonomists for standard genome sequencing and annotation.</title>
        <authorList>
            <consortium name="The Broad Institute Genomics Platform"/>
            <consortium name="The Broad Institute Genome Sequencing Center for Infectious Disease"/>
            <person name="Wu L."/>
            <person name="Ma J."/>
        </authorList>
    </citation>
    <scope>NUCLEOTIDE SEQUENCE [LARGE SCALE GENOMIC DNA]</scope>
    <source>
        <strain evidence="8">SYNS20</strain>
    </source>
</reference>
<keyword evidence="8" id="KW-1185">Reference proteome</keyword>
<feature type="transmembrane region" description="Helical" evidence="5">
    <location>
        <begin position="315"/>
        <end position="334"/>
    </location>
</feature>
<evidence type="ECO:0000313" key="7">
    <source>
        <dbReference type="EMBL" id="MFC7307915.1"/>
    </source>
</evidence>
<dbReference type="PROSITE" id="PS50850">
    <property type="entry name" value="MFS"/>
    <property type="match status" value="1"/>
</dbReference>
<sequence length="419" mass="42585">MSRTAADTSAPSYLDLLRPQGIARLFLGSLIGRVSFGMMPVGVVLYVQQSTQSFYVAGMSMAAYSIGNVLAGPARSWISVRMGHSGALLLLSLLSGSALLLVVPLGQSDGPPWLLTALLAVAGCTVPPFGALMRVGWSRKLPEHWVSRAFGLDSVVEESTLIVGPLLAAGAVALSGAGLAVLFSGAVCVLGGLLMSSAAEKGHLASEKDKSAGRGQIWQVARETRWLLVVFVGVGFTLGAVEVVIPGFATETGHASLSGGLFATLALGSAFAALIYGRRDWKTSATTRLLVLSLLLAIGAALMATATGLSLAVPLLVLVGIAMGPAVMTAYLLADTLTEGAAAKTHGAILASVACNGGAGIGAAVAGVLIADLGVAQAFLISGLVTAAATGLGFALFLRDRKEAPRKTAEEIPAVDPVR</sequence>
<organism evidence="7 8">
    <name type="scientific">Streptomyces monticola</name>
    <dbReference type="NCBI Taxonomy" id="2666263"/>
    <lineage>
        <taxon>Bacteria</taxon>
        <taxon>Bacillati</taxon>
        <taxon>Actinomycetota</taxon>
        <taxon>Actinomycetes</taxon>
        <taxon>Kitasatosporales</taxon>
        <taxon>Streptomycetaceae</taxon>
        <taxon>Streptomyces</taxon>
    </lineage>
</organism>
<feature type="transmembrane region" description="Helical" evidence="5">
    <location>
        <begin position="226"/>
        <end position="249"/>
    </location>
</feature>
<dbReference type="RefSeq" id="WP_381835411.1">
    <property type="nucleotide sequence ID" value="NZ_JBHTCF010000013.1"/>
</dbReference>
<comment type="caution">
    <text evidence="7">The sequence shown here is derived from an EMBL/GenBank/DDBJ whole genome shotgun (WGS) entry which is preliminary data.</text>
</comment>
<dbReference type="InterPro" id="IPR011701">
    <property type="entry name" value="MFS"/>
</dbReference>
<feature type="domain" description="Major facilitator superfamily (MFS) profile" evidence="6">
    <location>
        <begin position="223"/>
        <end position="419"/>
    </location>
</feature>
<feature type="transmembrane region" description="Helical" evidence="5">
    <location>
        <begin position="53"/>
        <end position="74"/>
    </location>
</feature>
<keyword evidence="3 5" id="KW-1133">Transmembrane helix</keyword>
<dbReference type="PANTHER" id="PTHR23542">
    <property type="match status" value="1"/>
</dbReference>
<dbReference type="SUPFAM" id="SSF103473">
    <property type="entry name" value="MFS general substrate transporter"/>
    <property type="match status" value="1"/>
</dbReference>